<feature type="transmembrane region" description="Helical" evidence="7">
    <location>
        <begin position="46"/>
        <end position="63"/>
    </location>
</feature>
<feature type="transmembrane region" description="Helical" evidence="7">
    <location>
        <begin position="105"/>
        <end position="125"/>
    </location>
</feature>
<dbReference type="PROSITE" id="PS50850">
    <property type="entry name" value="MFS"/>
    <property type="match status" value="1"/>
</dbReference>
<dbReference type="eggNOG" id="COG0477">
    <property type="taxonomic scope" value="Bacteria"/>
</dbReference>
<dbReference type="CDD" id="cd17321">
    <property type="entry name" value="MFS_MMR_MDR_like"/>
    <property type="match status" value="1"/>
</dbReference>
<keyword evidence="4 7" id="KW-0812">Transmembrane</keyword>
<gene>
    <name evidence="9" type="ORF">V466_30425</name>
</gene>
<dbReference type="GO" id="GO:0005886">
    <property type="term" value="C:plasma membrane"/>
    <property type="evidence" value="ECO:0007669"/>
    <property type="project" value="UniProtKB-SubCell"/>
</dbReference>
<keyword evidence="3" id="KW-1003">Cell membrane</keyword>
<dbReference type="InterPro" id="IPR036259">
    <property type="entry name" value="MFS_trans_sf"/>
</dbReference>
<proteinExistence type="predicted"/>
<feature type="transmembrane region" description="Helical" evidence="7">
    <location>
        <begin position="353"/>
        <end position="379"/>
    </location>
</feature>
<evidence type="ECO:0000256" key="5">
    <source>
        <dbReference type="ARBA" id="ARBA00022989"/>
    </source>
</evidence>
<feature type="transmembrane region" description="Helical" evidence="7">
    <location>
        <begin position="195"/>
        <end position="214"/>
    </location>
</feature>
<evidence type="ECO:0000313" key="9">
    <source>
        <dbReference type="EMBL" id="KDD65097.1"/>
    </source>
</evidence>
<dbReference type="InterPro" id="IPR011701">
    <property type="entry name" value="MFS"/>
</dbReference>
<keyword evidence="6 7" id="KW-0472">Membrane</keyword>
<keyword evidence="2" id="KW-0813">Transport</keyword>
<dbReference type="Gene3D" id="1.20.1250.20">
    <property type="entry name" value="MFS general substrate transporter like domains"/>
    <property type="match status" value="1"/>
</dbReference>
<feature type="transmembrane region" description="Helical" evidence="7">
    <location>
        <begin position="329"/>
        <end position="347"/>
    </location>
</feature>
<feature type="transmembrane region" description="Helical" evidence="7">
    <location>
        <begin position="75"/>
        <end position="93"/>
    </location>
</feature>
<evidence type="ECO:0000259" key="8">
    <source>
        <dbReference type="PROSITE" id="PS50850"/>
    </source>
</evidence>
<feature type="transmembrane region" description="Helical" evidence="7">
    <location>
        <begin position="466"/>
        <end position="486"/>
    </location>
</feature>
<accession>A0A059KSR5</accession>
<comment type="caution">
    <text evidence="9">The sequence shown here is derived from an EMBL/GenBank/DDBJ whole genome shotgun (WGS) entry which is preliminary data.</text>
</comment>
<feature type="transmembrane region" description="Helical" evidence="7">
    <location>
        <begin position="7"/>
        <end position="31"/>
    </location>
</feature>
<feature type="transmembrane region" description="Helical" evidence="7">
    <location>
        <begin position="299"/>
        <end position="322"/>
    </location>
</feature>
<dbReference type="GO" id="GO:0022857">
    <property type="term" value="F:transmembrane transporter activity"/>
    <property type="evidence" value="ECO:0007669"/>
    <property type="project" value="InterPro"/>
</dbReference>
<comment type="subcellular location">
    <subcellularLocation>
        <location evidence="1">Cell membrane</location>
        <topology evidence="1">Multi-pass membrane protein</topology>
    </subcellularLocation>
</comment>
<feature type="transmembrane region" description="Helical" evidence="7">
    <location>
        <begin position="159"/>
        <end position="183"/>
    </location>
</feature>
<dbReference type="InterPro" id="IPR020846">
    <property type="entry name" value="MFS_dom"/>
</dbReference>
<feature type="domain" description="Major facilitator superfamily (MFS) profile" evidence="8">
    <location>
        <begin position="9"/>
        <end position="490"/>
    </location>
</feature>
<name>A0A059KSR5_9PSED</name>
<keyword evidence="5 7" id="KW-1133">Transmembrane helix</keyword>
<evidence type="ECO:0000256" key="1">
    <source>
        <dbReference type="ARBA" id="ARBA00004651"/>
    </source>
</evidence>
<evidence type="ECO:0000256" key="7">
    <source>
        <dbReference type="SAM" id="Phobius"/>
    </source>
</evidence>
<sequence>MIPPQRWLILAIISSALLLIVIDMTVLYTALPTLTRELNASASQKLWIINIYALIAAGLLLGMGTLGDRLGHKRLFIGGLSVFGLFSLIAAFSPSASVLIGARGFLAVGAAMMMPATLAIVRVTFADPREQAMAFGIWASVASGGAAFGPVVGGLLLEHFWWGSVFLINVPIVLVALVLGAVLIPNHPGDAKKRWDWLGSLQVMIGLISLAYAVKELGKRAPSYDGMLVAVVLGALFLTLFIRRQRRAAQPMLDLALFTAPGFRNAVIAAVVSAAALIGMELVFSQRLQLVLGMSPLEAALFILPLPLGSFVAGPLAGYYLPRLGNRRMLFWTLLLSSAAMLSYLLLHNAAVYLQIASLALLGLTIGAALTVSSSTIMLSVPADKAGMAASIEEVSFELGGAVGVTLAGSLLSAIYAYSADLMIPSWLTLTPATFESLDDALVVAETLSPEGRAMLSAFARAAFDAGFVAVLAASAVLLLIASLLVKLSRQPQPHEVADHPW</sequence>
<feature type="transmembrane region" description="Helical" evidence="7">
    <location>
        <begin position="399"/>
        <end position="418"/>
    </location>
</feature>
<feature type="transmembrane region" description="Helical" evidence="7">
    <location>
        <begin position="226"/>
        <end position="243"/>
    </location>
</feature>
<feature type="transmembrane region" description="Helical" evidence="7">
    <location>
        <begin position="255"/>
        <end position="279"/>
    </location>
</feature>
<evidence type="ECO:0000313" key="10">
    <source>
        <dbReference type="Proteomes" id="UP000026739"/>
    </source>
</evidence>
<evidence type="ECO:0000256" key="3">
    <source>
        <dbReference type="ARBA" id="ARBA00022475"/>
    </source>
</evidence>
<dbReference type="PANTHER" id="PTHR42718">
    <property type="entry name" value="MAJOR FACILITATOR SUPERFAMILY MULTIDRUG TRANSPORTER MFSC"/>
    <property type="match status" value="1"/>
</dbReference>
<feature type="transmembrane region" description="Helical" evidence="7">
    <location>
        <begin position="132"/>
        <end position="153"/>
    </location>
</feature>
<dbReference type="PRINTS" id="PR01036">
    <property type="entry name" value="TCRTETB"/>
</dbReference>
<protein>
    <submittedName>
        <fullName evidence="9">MFS transporter</fullName>
    </submittedName>
</protein>
<dbReference type="Proteomes" id="UP000026739">
    <property type="component" value="Unassembled WGS sequence"/>
</dbReference>
<dbReference type="Pfam" id="PF07690">
    <property type="entry name" value="MFS_1"/>
    <property type="match status" value="1"/>
</dbReference>
<evidence type="ECO:0000256" key="2">
    <source>
        <dbReference type="ARBA" id="ARBA00022448"/>
    </source>
</evidence>
<dbReference type="PANTHER" id="PTHR42718:SF47">
    <property type="entry name" value="METHYL VIOLOGEN RESISTANCE PROTEIN SMVA"/>
    <property type="match status" value="1"/>
</dbReference>
<dbReference type="Gene3D" id="1.20.1720.10">
    <property type="entry name" value="Multidrug resistance protein D"/>
    <property type="match status" value="1"/>
</dbReference>
<evidence type="ECO:0000256" key="6">
    <source>
        <dbReference type="ARBA" id="ARBA00023136"/>
    </source>
</evidence>
<dbReference type="RefSeq" id="WP_033062012.1">
    <property type="nucleotide sequence ID" value="NZ_AZQQ01000110.1"/>
</dbReference>
<organism evidence="9 10">
    <name type="scientific">Pseudomonas mandelii PD30</name>
    <dbReference type="NCBI Taxonomy" id="1419583"/>
    <lineage>
        <taxon>Bacteria</taxon>
        <taxon>Pseudomonadati</taxon>
        <taxon>Pseudomonadota</taxon>
        <taxon>Gammaproteobacteria</taxon>
        <taxon>Pseudomonadales</taxon>
        <taxon>Pseudomonadaceae</taxon>
        <taxon>Pseudomonas</taxon>
    </lineage>
</organism>
<reference evidence="9 10" key="1">
    <citation type="submission" date="2013-12" db="EMBL/GenBank/DDBJ databases">
        <authorList>
            <person name="Formusa P.A."/>
            <person name="Habash M."/>
            <person name="Lee H."/>
            <person name="Trevors J.T."/>
        </authorList>
    </citation>
    <scope>NUCLEOTIDE SEQUENCE [LARGE SCALE GENOMIC DNA]</scope>
    <source>
        <strain evidence="9 10">PD30</strain>
    </source>
</reference>
<evidence type="ECO:0000256" key="4">
    <source>
        <dbReference type="ARBA" id="ARBA00022692"/>
    </source>
</evidence>
<dbReference type="AlphaFoldDB" id="A0A059KSR5"/>
<dbReference type="SUPFAM" id="SSF103473">
    <property type="entry name" value="MFS general substrate transporter"/>
    <property type="match status" value="1"/>
</dbReference>
<dbReference type="EMBL" id="AZQQ01000110">
    <property type="protein sequence ID" value="KDD65097.1"/>
    <property type="molecule type" value="Genomic_DNA"/>
</dbReference>